<evidence type="ECO:0000313" key="13">
    <source>
        <dbReference type="EMBL" id="KAI7844185.1"/>
    </source>
</evidence>
<proteinExistence type="predicted"/>
<feature type="domain" description="Cytochrome b561" evidence="12">
    <location>
        <begin position="31"/>
        <end position="251"/>
    </location>
</feature>
<dbReference type="InterPro" id="IPR043205">
    <property type="entry name" value="CYB561/CYBRD1-like"/>
</dbReference>
<keyword evidence="6" id="KW-0479">Metal-binding</keyword>
<organism evidence="13 14">
    <name type="scientific">Chlorella ohadii</name>
    <dbReference type="NCBI Taxonomy" id="2649997"/>
    <lineage>
        <taxon>Eukaryota</taxon>
        <taxon>Viridiplantae</taxon>
        <taxon>Chlorophyta</taxon>
        <taxon>core chlorophytes</taxon>
        <taxon>Trebouxiophyceae</taxon>
        <taxon>Chlorellales</taxon>
        <taxon>Chlorellaceae</taxon>
        <taxon>Chlorella clade</taxon>
        <taxon>Chlorella</taxon>
    </lineage>
</organism>
<keyword evidence="10 11" id="KW-0472">Membrane</keyword>
<evidence type="ECO:0000256" key="11">
    <source>
        <dbReference type="SAM" id="Phobius"/>
    </source>
</evidence>
<comment type="cofactor">
    <cofactor evidence="1">
        <name>heme b</name>
        <dbReference type="ChEBI" id="CHEBI:60344"/>
    </cofactor>
</comment>
<feature type="transmembrane region" description="Helical" evidence="11">
    <location>
        <begin position="152"/>
        <end position="170"/>
    </location>
</feature>
<dbReference type="EMBL" id="JADXDR010000033">
    <property type="protein sequence ID" value="KAI7844185.1"/>
    <property type="molecule type" value="Genomic_DNA"/>
</dbReference>
<comment type="caution">
    <text evidence="13">The sequence shown here is derived from an EMBL/GenBank/DDBJ whole genome shotgun (WGS) entry which is preliminary data.</text>
</comment>
<evidence type="ECO:0000313" key="14">
    <source>
        <dbReference type="Proteomes" id="UP001205105"/>
    </source>
</evidence>
<dbReference type="GO" id="GO:0046872">
    <property type="term" value="F:metal ion binding"/>
    <property type="evidence" value="ECO:0007669"/>
    <property type="project" value="UniProtKB-KW"/>
</dbReference>
<feature type="transmembrane region" description="Helical" evidence="11">
    <location>
        <begin position="191"/>
        <end position="209"/>
    </location>
</feature>
<dbReference type="GO" id="GO:0016491">
    <property type="term" value="F:oxidoreductase activity"/>
    <property type="evidence" value="ECO:0007669"/>
    <property type="project" value="InterPro"/>
</dbReference>
<keyword evidence="14" id="KW-1185">Reference proteome</keyword>
<dbReference type="AlphaFoldDB" id="A0AAD5DXV0"/>
<evidence type="ECO:0000256" key="8">
    <source>
        <dbReference type="ARBA" id="ARBA00022989"/>
    </source>
</evidence>
<gene>
    <name evidence="13" type="ORF">COHA_002320</name>
</gene>
<keyword evidence="3" id="KW-0813">Transport</keyword>
<dbReference type="InterPro" id="IPR006593">
    <property type="entry name" value="Cyt_b561/ferric_Rdtase_TM"/>
</dbReference>
<evidence type="ECO:0000256" key="4">
    <source>
        <dbReference type="ARBA" id="ARBA00022617"/>
    </source>
</evidence>
<keyword evidence="5 11" id="KW-0812">Transmembrane</keyword>
<evidence type="ECO:0000256" key="10">
    <source>
        <dbReference type="ARBA" id="ARBA00023136"/>
    </source>
</evidence>
<reference evidence="13" key="1">
    <citation type="submission" date="2020-11" db="EMBL/GenBank/DDBJ databases">
        <title>Chlorella ohadii genome sequencing and assembly.</title>
        <authorList>
            <person name="Murik O."/>
            <person name="Treves H."/>
            <person name="Kedem I."/>
            <person name="Shotland Y."/>
            <person name="Kaplan A."/>
        </authorList>
    </citation>
    <scope>NUCLEOTIDE SEQUENCE</scope>
    <source>
        <strain evidence="13">1</strain>
    </source>
</reference>
<evidence type="ECO:0000256" key="6">
    <source>
        <dbReference type="ARBA" id="ARBA00022723"/>
    </source>
</evidence>
<evidence type="ECO:0000256" key="1">
    <source>
        <dbReference type="ARBA" id="ARBA00001970"/>
    </source>
</evidence>
<dbReference type="GO" id="GO:0016020">
    <property type="term" value="C:membrane"/>
    <property type="evidence" value="ECO:0007669"/>
    <property type="project" value="UniProtKB-SubCell"/>
</dbReference>
<feature type="transmembrane region" description="Helical" evidence="11">
    <location>
        <begin position="229"/>
        <end position="248"/>
    </location>
</feature>
<dbReference type="SMART" id="SM00665">
    <property type="entry name" value="B561"/>
    <property type="match status" value="1"/>
</dbReference>
<keyword evidence="9" id="KW-0408">Iron</keyword>
<evidence type="ECO:0000259" key="12">
    <source>
        <dbReference type="PROSITE" id="PS50939"/>
    </source>
</evidence>
<dbReference type="PANTHER" id="PTHR10106">
    <property type="entry name" value="CYTOCHROME B561-RELATED"/>
    <property type="match status" value="1"/>
</dbReference>
<accession>A0AAD5DXV0</accession>
<evidence type="ECO:0000256" key="9">
    <source>
        <dbReference type="ARBA" id="ARBA00023004"/>
    </source>
</evidence>
<evidence type="ECO:0000256" key="7">
    <source>
        <dbReference type="ARBA" id="ARBA00022982"/>
    </source>
</evidence>
<dbReference type="PROSITE" id="PS50939">
    <property type="entry name" value="CYTOCHROME_B561"/>
    <property type="match status" value="1"/>
</dbReference>
<keyword evidence="4" id="KW-0349">Heme</keyword>
<dbReference type="Proteomes" id="UP001205105">
    <property type="component" value="Unassembled WGS sequence"/>
</dbReference>
<keyword evidence="7" id="KW-0249">Electron transport</keyword>
<feature type="transmembrane region" description="Helical" evidence="11">
    <location>
        <begin position="111"/>
        <end position="132"/>
    </location>
</feature>
<comment type="subcellular location">
    <subcellularLocation>
        <location evidence="2">Membrane</location>
        <topology evidence="2">Multi-pass membrane protein</topology>
    </subcellularLocation>
</comment>
<sequence>MPPSLLALRSMAEPPVVWWIGPPPPLAVTRLTRMLQLGALCAMVTWVFGFLGGLRLSPQPTAPDGSANDTSQLFNWHPLLITVAFPVLMAEAILAYKAPLVSMQDRPHAKLYHLVLHTLALACTVLGVVAAFKSHTLKKPTPMADLYSSHSYLGLATLSLLGFQYLLAAYSYLFPKLTLARRRALGPLHSYLGKGILVAGLATMAVGIQEKQTFVQAYGKPASLYEPRMWLPGLIQLLLLATGLFVLYHHAPPAAPPAHHRRQQYAGDADGTEDASLVTAQMSETDELHFERDARHSA</sequence>
<dbReference type="Gene3D" id="1.20.120.1770">
    <property type="match status" value="1"/>
</dbReference>
<keyword evidence="8 11" id="KW-1133">Transmembrane helix</keyword>
<dbReference type="Pfam" id="PF03188">
    <property type="entry name" value="Cytochrom_B561"/>
    <property type="match status" value="1"/>
</dbReference>
<evidence type="ECO:0000256" key="5">
    <source>
        <dbReference type="ARBA" id="ARBA00022692"/>
    </source>
</evidence>
<feature type="transmembrane region" description="Helical" evidence="11">
    <location>
        <begin position="37"/>
        <end position="56"/>
    </location>
</feature>
<evidence type="ECO:0000256" key="2">
    <source>
        <dbReference type="ARBA" id="ARBA00004141"/>
    </source>
</evidence>
<protein>
    <recommendedName>
        <fullName evidence="12">Cytochrome b561 domain-containing protein</fullName>
    </recommendedName>
</protein>
<name>A0AAD5DXV0_9CHLO</name>
<evidence type="ECO:0000256" key="3">
    <source>
        <dbReference type="ARBA" id="ARBA00022448"/>
    </source>
</evidence>
<feature type="transmembrane region" description="Helical" evidence="11">
    <location>
        <begin position="76"/>
        <end position="99"/>
    </location>
</feature>
<dbReference type="PANTHER" id="PTHR10106:SF0">
    <property type="entry name" value="LD36721P"/>
    <property type="match status" value="1"/>
</dbReference>